<sequence>MAQEFQRVISHFSHRHPLKLIAYDPETLNLTTSPCSACKLQPSPSGMLYSCTICQDYFLHQSCFEMPVKLTHPFHKHALALVTKPAYGDARFKCDACGERGNGFSYHCKKCSFDLHMLCAMLPLSVTHDSHVKHNLELSSESPYLDNKFSCDICMSIGSCQWLYRCKSCGFDAHLKCATTGDALSVLPPSQSNELPKAAPPEAAAAPPEAMAAKCSRLAPSAPRLPPMQEPNNVRATPPPFERITSSD</sequence>
<dbReference type="PANTHER" id="PTHR46288:SF13">
    <property type="entry name" value="DC1 DOMAIN CONTAINING PROTEIN"/>
    <property type="match status" value="1"/>
</dbReference>
<feature type="region of interest" description="Disordered" evidence="5">
    <location>
        <begin position="188"/>
        <end position="248"/>
    </location>
</feature>
<evidence type="ECO:0000256" key="2">
    <source>
        <dbReference type="ARBA" id="ARBA00022737"/>
    </source>
</evidence>
<keyword evidence="4" id="KW-0862">Zinc</keyword>
<dbReference type="PANTHER" id="PTHR46288">
    <property type="entry name" value="PHORBOL-ESTER/DAG-TYPE DOMAIN-CONTAINING PROTEIN"/>
    <property type="match status" value="1"/>
</dbReference>
<keyword evidence="2" id="KW-0677">Repeat</keyword>
<evidence type="ECO:0000259" key="6">
    <source>
        <dbReference type="Pfam" id="PF03107"/>
    </source>
</evidence>
<proteinExistence type="predicted"/>
<dbReference type="AlphaFoldDB" id="A0A022QHQ6"/>
<keyword evidence="1" id="KW-0479">Metal-binding</keyword>
<dbReference type="InterPro" id="IPR004146">
    <property type="entry name" value="DC1"/>
</dbReference>
<organism evidence="7 8">
    <name type="scientific">Erythranthe guttata</name>
    <name type="common">Yellow monkey flower</name>
    <name type="synonym">Mimulus guttatus</name>
    <dbReference type="NCBI Taxonomy" id="4155"/>
    <lineage>
        <taxon>Eukaryota</taxon>
        <taxon>Viridiplantae</taxon>
        <taxon>Streptophyta</taxon>
        <taxon>Embryophyta</taxon>
        <taxon>Tracheophyta</taxon>
        <taxon>Spermatophyta</taxon>
        <taxon>Magnoliopsida</taxon>
        <taxon>eudicotyledons</taxon>
        <taxon>Gunneridae</taxon>
        <taxon>Pentapetalae</taxon>
        <taxon>asterids</taxon>
        <taxon>lamiids</taxon>
        <taxon>Lamiales</taxon>
        <taxon>Phrymaceae</taxon>
        <taxon>Erythranthe</taxon>
    </lineage>
</organism>
<dbReference type="GO" id="GO:0008270">
    <property type="term" value="F:zinc ion binding"/>
    <property type="evidence" value="ECO:0007669"/>
    <property type="project" value="UniProtKB-KW"/>
</dbReference>
<name>A0A022QHQ6_ERYGU</name>
<keyword evidence="8" id="KW-1185">Reference proteome</keyword>
<reference evidence="7 8" key="1">
    <citation type="journal article" date="2013" name="Proc. Natl. Acad. Sci. U.S.A.">
        <title>Fine-scale variation in meiotic recombination in Mimulus inferred from population shotgun sequencing.</title>
        <authorList>
            <person name="Hellsten U."/>
            <person name="Wright K.M."/>
            <person name="Jenkins J."/>
            <person name="Shu S."/>
            <person name="Yuan Y."/>
            <person name="Wessler S.R."/>
            <person name="Schmutz J."/>
            <person name="Willis J.H."/>
            <person name="Rokhsar D.S."/>
        </authorList>
    </citation>
    <scope>NUCLEOTIDE SEQUENCE [LARGE SCALE GENOMIC DNA]</scope>
    <source>
        <strain evidence="8">cv. DUN x IM62</strain>
    </source>
</reference>
<dbReference type="Gene3D" id="3.30.60.90">
    <property type="match status" value="2"/>
</dbReference>
<dbReference type="SUPFAM" id="SSF57889">
    <property type="entry name" value="Cysteine-rich domain"/>
    <property type="match status" value="1"/>
</dbReference>
<evidence type="ECO:0000256" key="4">
    <source>
        <dbReference type="ARBA" id="ARBA00022833"/>
    </source>
</evidence>
<keyword evidence="3" id="KW-0863">Zinc-finger</keyword>
<protein>
    <recommendedName>
        <fullName evidence="6">DC1 domain-containing protein</fullName>
    </recommendedName>
</protein>
<evidence type="ECO:0000313" key="8">
    <source>
        <dbReference type="Proteomes" id="UP000030748"/>
    </source>
</evidence>
<dbReference type="InterPro" id="IPR043145">
    <property type="entry name" value="Znf_ZZ_sf"/>
</dbReference>
<feature type="domain" description="DC1" evidence="6">
    <location>
        <begin position="73"/>
        <end position="120"/>
    </location>
</feature>
<evidence type="ECO:0000256" key="5">
    <source>
        <dbReference type="SAM" id="MobiDB-lite"/>
    </source>
</evidence>
<dbReference type="eggNOG" id="ENOG502S0HB">
    <property type="taxonomic scope" value="Eukaryota"/>
</dbReference>
<feature type="domain" description="DC1" evidence="6">
    <location>
        <begin position="12"/>
        <end position="63"/>
    </location>
</feature>
<evidence type="ECO:0000256" key="3">
    <source>
        <dbReference type="ARBA" id="ARBA00022771"/>
    </source>
</evidence>
<dbReference type="EMBL" id="KI631506">
    <property type="protein sequence ID" value="EYU27124.1"/>
    <property type="molecule type" value="Genomic_DNA"/>
</dbReference>
<dbReference type="PhylomeDB" id="A0A022QHQ6"/>
<gene>
    <name evidence="7" type="ORF">MIMGU_mgv1a018864mg</name>
</gene>
<evidence type="ECO:0000256" key="1">
    <source>
        <dbReference type="ARBA" id="ARBA00022723"/>
    </source>
</evidence>
<dbReference type="InterPro" id="IPR046349">
    <property type="entry name" value="C1-like_sf"/>
</dbReference>
<feature type="domain" description="DC1" evidence="6">
    <location>
        <begin position="130"/>
        <end position="178"/>
    </location>
</feature>
<dbReference type="Proteomes" id="UP000030748">
    <property type="component" value="Unassembled WGS sequence"/>
</dbReference>
<feature type="compositionally biased region" description="Low complexity" evidence="5">
    <location>
        <begin position="196"/>
        <end position="214"/>
    </location>
</feature>
<accession>A0A022QHQ6</accession>
<dbReference type="Pfam" id="PF03107">
    <property type="entry name" value="C1_2"/>
    <property type="match status" value="3"/>
</dbReference>
<evidence type="ECO:0000313" key="7">
    <source>
        <dbReference type="EMBL" id="EYU27124.1"/>
    </source>
</evidence>